<protein>
    <submittedName>
        <fullName evidence="2">Uncharacterized protein</fullName>
    </submittedName>
</protein>
<reference evidence="2 3" key="1">
    <citation type="journal article" date="2019" name="Int. J. Syst. Evol. Microbiol.">
        <title>The Global Catalogue of Microorganisms (GCM) 10K type strain sequencing project: providing services to taxonomists for standard genome sequencing and annotation.</title>
        <authorList>
            <consortium name="The Broad Institute Genomics Platform"/>
            <consortium name="The Broad Institute Genome Sequencing Center for Infectious Disease"/>
            <person name="Wu L."/>
            <person name="Ma J."/>
        </authorList>
    </citation>
    <scope>NUCLEOTIDE SEQUENCE [LARGE SCALE GENOMIC DNA]</scope>
    <source>
        <strain evidence="2 3">DT72</strain>
    </source>
</reference>
<organism evidence="2 3">
    <name type="scientific">Halorussus caseinilyticus</name>
    <dbReference type="NCBI Taxonomy" id="3034025"/>
    <lineage>
        <taxon>Archaea</taxon>
        <taxon>Methanobacteriati</taxon>
        <taxon>Methanobacteriota</taxon>
        <taxon>Stenosarchaea group</taxon>
        <taxon>Halobacteria</taxon>
        <taxon>Halobacteriales</taxon>
        <taxon>Haladaptataceae</taxon>
        <taxon>Halorussus</taxon>
    </lineage>
</organism>
<gene>
    <name evidence="2" type="ORF">ACFQJ6_12470</name>
</gene>
<sequence>MERPDRRELLRSCVGASVAFFAGCTRSNPDETPSAMSRTTTHRTTAPTTDRTETKATEMTTDTTTIDIGSPPETRLPFTVYPDEVGRIVTADLSSTADCTHAAALATDRSEAEQFDWTTTDEGVREFVRATDFEMACLLAGRTTNPGPVEYEVDHIVRETETTLRVHTIAEGVPGPSTSDIETRLVRVSLDRGPSPRERSSFERPTTTILG</sequence>
<accession>A0ABD5WSN4</accession>
<name>A0ABD5WSN4_9EURY</name>
<dbReference type="RefSeq" id="WP_382209861.1">
    <property type="nucleotide sequence ID" value="NZ_JBHSZH010000005.1"/>
</dbReference>
<feature type="compositionally biased region" description="Polar residues" evidence="1">
    <location>
        <begin position="26"/>
        <end position="38"/>
    </location>
</feature>
<dbReference type="PROSITE" id="PS51257">
    <property type="entry name" value="PROKAR_LIPOPROTEIN"/>
    <property type="match status" value="1"/>
</dbReference>
<evidence type="ECO:0000313" key="3">
    <source>
        <dbReference type="Proteomes" id="UP001596407"/>
    </source>
</evidence>
<proteinExistence type="predicted"/>
<feature type="region of interest" description="Disordered" evidence="1">
    <location>
        <begin position="26"/>
        <end position="53"/>
    </location>
</feature>
<feature type="region of interest" description="Disordered" evidence="1">
    <location>
        <begin position="190"/>
        <end position="211"/>
    </location>
</feature>
<dbReference type="EMBL" id="JBHSZH010000005">
    <property type="protein sequence ID" value="MFC7080803.1"/>
    <property type="molecule type" value="Genomic_DNA"/>
</dbReference>
<keyword evidence="3" id="KW-1185">Reference proteome</keyword>
<comment type="caution">
    <text evidence="2">The sequence shown here is derived from an EMBL/GenBank/DDBJ whole genome shotgun (WGS) entry which is preliminary data.</text>
</comment>
<evidence type="ECO:0000313" key="2">
    <source>
        <dbReference type="EMBL" id="MFC7080803.1"/>
    </source>
</evidence>
<evidence type="ECO:0000256" key="1">
    <source>
        <dbReference type="SAM" id="MobiDB-lite"/>
    </source>
</evidence>
<dbReference type="AlphaFoldDB" id="A0ABD5WSN4"/>
<dbReference type="Proteomes" id="UP001596407">
    <property type="component" value="Unassembled WGS sequence"/>
</dbReference>